<dbReference type="Gene3D" id="3.30.300.160">
    <property type="entry name" value="Type II secretion system, protein E, N-terminal domain"/>
    <property type="match status" value="1"/>
</dbReference>
<evidence type="ECO:0000256" key="2">
    <source>
        <dbReference type="ARBA" id="ARBA00022741"/>
    </source>
</evidence>
<protein>
    <submittedName>
        <fullName evidence="6">Type II secretion system protein GspE</fullName>
    </submittedName>
</protein>
<dbReference type="FunFam" id="3.40.50.300:FF:000398">
    <property type="entry name" value="Type IV pilus assembly ATPase PilB"/>
    <property type="match status" value="1"/>
</dbReference>
<dbReference type="Proteomes" id="UP000231407">
    <property type="component" value="Unassembled WGS sequence"/>
</dbReference>
<dbReference type="PANTHER" id="PTHR30258">
    <property type="entry name" value="TYPE II SECRETION SYSTEM PROTEIN GSPE-RELATED"/>
    <property type="match status" value="1"/>
</dbReference>
<reference evidence="7" key="1">
    <citation type="submission" date="2017-09" db="EMBL/GenBank/DDBJ databases">
        <title>Depth-based differentiation of microbial function through sediment-hosted aquifers and enrichment of novel symbionts in the deep terrestrial subsurface.</title>
        <authorList>
            <person name="Probst A.J."/>
            <person name="Ladd B."/>
            <person name="Jarett J.K."/>
            <person name="Geller-Mcgrath D.E."/>
            <person name="Sieber C.M.K."/>
            <person name="Emerson J.B."/>
            <person name="Anantharaman K."/>
            <person name="Thomas B.C."/>
            <person name="Malmstrom R."/>
            <person name="Stieglmeier M."/>
            <person name="Klingl A."/>
            <person name="Woyke T."/>
            <person name="Ryan C.M."/>
            <person name="Banfield J.F."/>
        </authorList>
    </citation>
    <scope>NUCLEOTIDE SEQUENCE [LARGE SCALE GENOMIC DNA]</scope>
</reference>
<dbReference type="Pfam" id="PF05157">
    <property type="entry name" value="MshEN"/>
    <property type="match status" value="1"/>
</dbReference>
<comment type="caution">
    <text evidence="6">The sequence shown here is derived from an EMBL/GenBank/DDBJ whole genome shotgun (WGS) entry which is preliminary data.</text>
</comment>
<dbReference type="InterPro" id="IPR037257">
    <property type="entry name" value="T2SS_E_N_sf"/>
</dbReference>
<dbReference type="Gene3D" id="3.40.50.300">
    <property type="entry name" value="P-loop containing nucleotide triphosphate hydrolases"/>
    <property type="match status" value="1"/>
</dbReference>
<dbReference type="GO" id="GO:0005524">
    <property type="term" value="F:ATP binding"/>
    <property type="evidence" value="ECO:0007669"/>
    <property type="project" value="UniProtKB-KW"/>
</dbReference>
<dbReference type="PANTHER" id="PTHR30258:SF1">
    <property type="entry name" value="PROTEIN TRANSPORT PROTEIN HOFB HOMOLOG"/>
    <property type="match status" value="1"/>
</dbReference>
<dbReference type="InterPro" id="IPR027417">
    <property type="entry name" value="P-loop_NTPase"/>
</dbReference>
<evidence type="ECO:0000259" key="4">
    <source>
        <dbReference type="Pfam" id="PF00437"/>
    </source>
</evidence>
<dbReference type="CDD" id="cd01129">
    <property type="entry name" value="PulE-GspE-like"/>
    <property type="match status" value="1"/>
</dbReference>
<evidence type="ECO:0000313" key="6">
    <source>
        <dbReference type="EMBL" id="PIU73398.1"/>
    </source>
</evidence>
<dbReference type="EMBL" id="PEWA01000030">
    <property type="protein sequence ID" value="PIU73398.1"/>
    <property type="molecule type" value="Genomic_DNA"/>
</dbReference>
<dbReference type="FunFam" id="3.30.450.90:FF:000001">
    <property type="entry name" value="Type II secretion system ATPase GspE"/>
    <property type="match status" value="1"/>
</dbReference>
<dbReference type="AlphaFoldDB" id="A0A2M7ARZ6"/>
<keyword evidence="3" id="KW-0067">ATP-binding</keyword>
<dbReference type="GO" id="GO:0005886">
    <property type="term" value="C:plasma membrane"/>
    <property type="evidence" value="ECO:0007669"/>
    <property type="project" value="TreeGrafter"/>
</dbReference>
<accession>A0A2M7ARZ6</accession>
<proteinExistence type="inferred from homology"/>
<comment type="similarity">
    <text evidence="1">Belongs to the GSP E family.</text>
</comment>
<dbReference type="InterPro" id="IPR001482">
    <property type="entry name" value="T2SS/T4SS_dom"/>
</dbReference>
<name>A0A2M7ARZ6_9BACT</name>
<dbReference type="Pfam" id="PF00437">
    <property type="entry name" value="T2SSE"/>
    <property type="match status" value="1"/>
</dbReference>
<dbReference type="GO" id="GO:0016887">
    <property type="term" value="F:ATP hydrolysis activity"/>
    <property type="evidence" value="ECO:0007669"/>
    <property type="project" value="TreeGrafter"/>
</dbReference>
<organism evidence="6 7">
    <name type="scientific">Candidatus Shapirobacteria bacterium CG06_land_8_20_14_3_00_40_12</name>
    <dbReference type="NCBI Taxonomy" id="1974881"/>
    <lineage>
        <taxon>Bacteria</taxon>
        <taxon>Candidatus Shapironibacteriota</taxon>
    </lineage>
</organism>
<keyword evidence="2" id="KW-0547">Nucleotide-binding</keyword>
<dbReference type="Gene3D" id="3.30.450.90">
    <property type="match status" value="1"/>
</dbReference>
<feature type="domain" description="Bacterial type II secretion system protein E" evidence="4">
    <location>
        <begin position="185"/>
        <end position="578"/>
    </location>
</feature>
<evidence type="ECO:0000256" key="1">
    <source>
        <dbReference type="ARBA" id="ARBA00006611"/>
    </source>
</evidence>
<gene>
    <name evidence="6" type="ORF">COS78_02460</name>
</gene>
<dbReference type="SUPFAM" id="SSF52540">
    <property type="entry name" value="P-loop containing nucleoside triphosphate hydrolases"/>
    <property type="match status" value="1"/>
</dbReference>
<dbReference type="InterPro" id="IPR007831">
    <property type="entry name" value="T2SS_GspE_N"/>
</dbReference>
<evidence type="ECO:0000313" key="7">
    <source>
        <dbReference type="Proteomes" id="UP000231407"/>
    </source>
</evidence>
<dbReference type="SUPFAM" id="SSF160246">
    <property type="entry name" value="EspE N-terminal domain-like"/>
    <property type="match status" value="1"/>
</dbReference>
<evidence type="ECO:0000259" key="5">
    <source>
        <dbReference type="Pfam" id="PF05157"/>
    </source>
</evidence>
<sequence length="582" mass="65139">MNQLPQAGLTYKRLSDVLVAKNLITSEKAKEIVLRQMGSGESEEEIILEMRLVSDVDFVKSKAEFLRVPFVDLTTIGFAPEALALVPQSVAEKYTVVPYKMDPKDKSLWVAMSNPLDLETVEFLEKKTSLKIKTVMAEAKQINSFIREKYEREKGITTEVTKALDERKVDDIKVENEKRRRVSAEAPIAKIVTTMLEYAFKSRASDIHIEPMEDNVRIRYRIDGILQEKYVLPRNVLEAVVSRVKILSNLKIDEKRVPQDGRFNFSVDGNEVDLRISTLPVSYGEKVVMRLLRKAQKVPSLPDLGLRGLALKNLVEAIERPHGIIIVCGPTGSGKTTTLYSVLDKVATPKVNVVTIEDPVEYQMKGVNQVQVNVQAGLTFASALRSFLRQDPNIIMVGEIRDTETAELAINASLTGHLVFSTLHTNDASGAPPRMLDMGVEPFLLTSALTCVVAQRVLRRICLECVAQTEMTAEIEKELRDTLGPIYEMVTDKWKKEGKAMTVPKPVGCEKCNNTGYFGRIAIYEVMPITERIAKLIVEKASAAAIQRQAMEEGMLTMKQDGYVKVLEGVTTMEEVLRVAQY</sequence>
<evidence type="ECO:0000256" key="3">
    <source>
        <dbReference type="ARBA" id="ARBA00022840"/>
    </source>
</evidence>
<feature type="domain" description="Type II secretion system protein GspE N-terminal" evidence="5">
    <location>
        <begin position="66"/>
        <end position="154"/>
    </location>
</feature>